<feature type="compositionally biased region" description="Acidic residues" evidence="1">
    <location>
        <begin position="101"/>
        <end position="115"/>
    </location>
</feature>
<feature type="compositionally biased region" description="Low complexity" evidence="1">
    <location>
        <begin position="84"/>
        <end position="100"/>
    </location>
</feature>
<evidence type="ECO:0000313" key="2">
    <source>
        <dbReference type="EMBL" id="KAF7990642.1"/>
    </source>
</evidence>
<evidence type="ECO:0000313" key="3">
    <source>
        <dbReference type="Proteomes" id="UP000639338"/>
    </source>
</evidence>
<evidence type="ECO:0000256" key="1">
    <source>
        <dbReference type="SAM" id="MobiDB-lite"/>
    </source>
</evidence>
<organism evidence="2 3">
    <name type="scientific">Aphidius gifuensis</name>
    <name type="common">Parasitoid wasp</name>
    <dbReference type="NCBI Taxonomy" id="684658"/>
    <lineage>
        <taxon>Eukaryota</taxon>
        <taxon>Metazoa</taxon>
        <taxon>Ecdysozoa</taxon>
        <taxon>Arthropoda</taxon>
        <taxon>Hexapoda</taxon>
        <taxon>Insecta</taxon>
        <taxon>Pterygota</taxon>
        <taxon>Neoptera</taxon>
        <taxon>Endopterygota</taxon>
        <taxon>Hymenoptera</taxon>
        <taxon>Apocrita</taxon>
        <taxon>Ichneumonoidea</taxon>
        <taxon>Braconidae</taxon>
        <taxon>Aphidiinae</taxon>
        <taxon>Aphidius</taxon>
    </lineage>
</organism>
<sequence length="197" mass="22152">MERYSRHITKNHGHIISLIRLSGGKFNVLSKSAVQTSSIRRILQSDTELNSADGFQDFSSVVNDNEYDNLDTKNTCSHTEFTDEFTSSSSSEEAYSSDSSDSSDDSENDEDENLKDDEFKSMDEPLYCGAPLTLGERTADIPARSSMLNMKQHLSCFGCLICKIKTKPVKKVHIYPYVKKLKLRTTKETIDDGKRAV</sequence>
<proteinExistence type="predicted"/>
<dbReference type="AlphaFoldDB" id="A0A834XQ87"/>
<feature type="region of interest" description="Disordered" evidence="1">
    <location>
        <begin position="81"/>
        <end position="124"/>
    </location>
</feature>
<keyword evidence="3" id="KW-1185">Reference proteome</keyword>
<dbReference type="EMBL" id="JACMRX010000004">
    <property type="protein sequence ID" value="KAF7990642.1"/>
    <property type="molecule type" value="Genomic_DNA"/>
</dbReference>
<protein>
    <submittedName>
        <fullName evidence="2">Uncharacterized protein</fullName>
    </submittedName>
</protein>
<reference evidence="2 3" key="1">
    <citation type="submission" date="2020-08" db="EMBL/GenBank/DDBJ databases">
        <title>Aphidius gifuensis genome sequencing and assembly.</title>
        <authorList>
            <person name="Du Z."/>
        </authorList>
    </citation>
    <scope>NUCLEOTIDE SEQUENCE [LARGE SCALE GENOMIC DNA]</scope>
    <source>
        <strain evidence="2">YNYX2018</strain>
        <tissue evidence="2">Adults</tissue>
    </source>
</reference>
<accession>A0A834XQ87</accession>
<name>A0A834XQ87_APHGI</name>
<gene>
    <name evidence="2" type="ORF">HCN44_000447</name>
</gene>
<comment type="caution">
    <text evidence="2">The sequence shown here is derived from an EMBL/GenBank/DDBJ whole genome shotgun (WGS) entry which is preliminary data.</text>
</comment>
<dbReference type="Proteomes" id="UP000639338">
    <property type="component" value="Unassembled WGS sequence"/>
</dbReference>